<feature type="region of interest" description="Disordered" evidence="2">
    <location>
        <begin position="143"/>
        <end position="236"/>
    </location>
</feature>
<dbReference type="InterPro" id="IPR012677">
    <property type="entry name" value="Nucleotide-bd_a/b_plait_sf"/>
</dbReference>
<sequence>MGRSRSVSRSPSRERSRSRSASRSPVARRRERSYDRRSRSPRRSSHRDSGRGGSGNMQRDNPPPSKCIGVFNLSTYTTEKDLKEIFGEFGDIERVDLVYDRPSGNSRGFGFIYFYDVEDAAAARDKMSNTDLDGHRIRVDFSFTKRGHSPTPGQYMGDRYERRGNGRDYHGGGGRSRFRSPPRRFDRGGHRDRGGRGGGGDRSGGSRPYDPSSRRRVESYASGGGSSSSHRRRSRS</sequence>
<dbReference type="EMBL" id="CANHGI010000003">
    <property type="protein sequence ID" value="CAI5444849.1"/>
    <property type="molecule type" value="Genomic_DNA"/>
</dbReference>
<dbReference type="GO" id="GO:0003723">
    <property type="term" value="F:RNA binding"/>
    <property type="evidence" value="ECO:0007669"/>
    <property type="project" value="UniProtKB-UniRule"/>
</dbReference>
<feature type="compositionally biased region" description="Basic and acidic residues" evidence="2">
    <location>
        <begin position="158"/>
        <end position="170"/>
    </location>
</feature>
<dbReference type="OrthoDB" id="439808at2759"/>
<feature type="compositionally biased region" description="Basic and acidic residues" evidence="2">
    <location>
        <begin position="183"/>
        <end position="195"/>
    </location>
</feature>
<dbReference type="Gene3D" id="3.30.70.330">
    <property type="match status" value="1"/>
</dbReference>
<comment type="caution">
    <text evidence="4">The sequence shown here is derived from an EMBL/GenBank/DDBJ whole genome shotgun (WGS) entry which is preliminary data.</text>
</comment>
<dbReference type="Pfam" id="PF00076">
    <property type="entry name" value="RRM_1"/>
    <property type="match status" value="1"/>
</dbReference>
<keyword evidence="5" id="KW-1185">Reference proteome</keyword>
<dbReference type="InterPro" id="IPR000504">
    <property type="entry name" value="RRM_dom"/>
</dbReference>
<dbReference type="InterPro" id="IPR050441">
    <property type="entry name" value="RBM"/>
</dbReference>
<dbReference type="PANTHER" id="PTHR48034">
    <property type="entry name" value="TRANSFORMER-2 SEX-DETERMINING PROTEIN-RELATED"/>
    <property type="match status" value="1"/>
</dbReference>
<proteinExistence type="predicted"/>
<feature type="compositionally biased region" description="Low complexity" evidence="2">
    <location>
        <begin position="1"/>
        <end position="10"/>
    </location>
</feature>
<evidence type="ECO:0000259" key="3">
    <source>
        <dbReference type="PROSITE" id="PS50102"/>
    </source>
</evidence>
<feature type="compositionally biased region" description="Basic residues" evidence="2">
    <location>
        <begin position="18"/>
        <end position="31"/>
    </location>
</feature>
<dbReference type="SMART" id="SM00360">
    <property type="entry name" value="RRM"/>
    <property type="match status" value="1"/>
</dbReference>
<dbReference type="AlphaFoldDB" id="A0A9P1MYE4"/>
<keyword evidence="1" id="KW-0694">RNA-binding</keyword>
<evidence type="ECO:0000256" key="2">
    <source>
        <dbReference type="SAM" id="MobiDB-lite"/>
    </source>
</evidence>
<evidence type="ECO:0000256" key="1">
    <source>
        <dbReference type="PROSITE-ProRule" id="PRU00176"/>
    </source>
</evidence>
<dbReference type="Proteomes" id="UP001152747">
    <property type="component" value="Unassembled WGS sequence"/>
</dbReference>
<gene>
    <name evidence="4" type="ORF">CAMP_LOCUS7486</name>
</gene>
<dbReference type="CDD" id="cd12363">
    <property type="entry name" value="RRM_TRA2"/>
    <property type="match status" value="1"/>
</dbReference>
<evidence type="ECO:0000313" key="5">
    <source>
        <dbReference type="Proteomes" id="UP001152747"/>
    </source>
</evidence>
<feature type="domain" description="RRM" evidence="3">
    <location>
        <begin position="66"/>
        <end position="144"/>
    </location>
</feature>
<reference evidence="4" key="1">
    <citation type="submission" date="2022-11" db="EMBL/GenBank/DDBJ databases">
        <authorList>
            <person name="Kikuchi T."/>
        </authorList>
    </citation>
    <scope>NUCLEOTIDE SEQUENCE</scope>
    <source>
        <strain evidence="4">PS1010</strain>
    </source>
</reference>
<evidence type="ECO:0000313" key="4">
    <source>
        <dbReference type="EMBL" id="CAI5444849.1"/>
    </source>
</evidence>
<protein>
    <recommendedName>
        <fullName evidence="3">RRM domain-containing protein</fullName>
    </recommendedName>
</protein>
<organism evidence="4 5">
    <name type="scientific">Caenorhabditis angaria</name>
    <dbReference type="NCBI Taxonomy" id="860376"/>
    <lineage>
        <taxon>Eukaryota</taxon>
        <taxon>Metazoa</taxon>
        <taxon>Ecdysozoa</taxon>
        <taxon>Nematoda</taxon>
        <taxon>Chromadorea</taxon>
        <taxon>Rhabditida</taxon>
        <taxon>Rhabditina</taxon>
        <taxon>Rhabditomorpha</taxon>
        <taxon>Rhabditoidea</taxon>
        <taxon>Rhabditidae</taxon>
        <taxon>Peloderinae</taxon>
        <taxon>Caenorhabditis</taxon>
    </lineage>
</organism>
<dbReference type="SUPFAM" id="SSF54928">
    <property type="entry name" value="RNA-binding domain, RBD"/>
    <property type="match status" value="1"/>
</dbReference>
<name>A0A9P1MYE4_9PELO</name>
<dbReference type="PROSITE" id="PS50102">
    <property type="entry name" value="RRM"/>
    <property type="match status" value="1"/>
</dbReference>
<accession>A0A9P1MYE4</accession>
<dbReference type="InterPro" id="IPR035979">
    <property type="entry name" value="RBD_domain_sf"/>
</dbReference>
<feature type="region of interest" description="Disordered" evidence="2">
    <location>
        <begin position="1"/>
        <end position="66"/>
    </location>
</feature>